<feature type="transmembrane region" description="Helical" evidence="1">
    <location>
        <begin position="68"/>
        <end position="86"/>
    </location>
</feature>
<dbReference type="EMBL" id="CP036553">
    <property type="protein sequence ID" value="QCQ37425.1"/>
    <property type="molecule type" value="Genomic_DNA"/>
</dbReference>
<reference evidence="2 3" key="1">
    <citation type="submission" date="2019-03" db="EMBL/GenBank/DDBJ databases">
        <title>Complete genome assembly of MDR B. fragilis.</title>
        <authorList>
            <person name="Sydenham T.V."/>
            <person name="Hasman H."/>
            <person name="Justesen U.S."/>
        </authorList>
    </citation>
    <scope>NUCLEOTIDE SEQUENCE [LARGE SCALE GENOMIC DNA]</scope>
    <source>
        <strain evidence="2 3">DCMOUH0067B</strain>
    </source>
</reference>
<evidence type="ECO:0000313" key="3">
    <source>
        <dbReference type="Proteomes" id="UP000028294"/>
    </source>
</evidence>
<accession>A0A4P8MPY2</accession>
<keyword evidence="1" id="KW-0472">Membrane</keyword>
<feature type="transmembrane region" description="Helical" evidence="1">
    <location>
        <begin position="21"/>
        <end position="48"/>
    </location>
</feature>
<organism evidence="2 3">
    <name type="scientific">Bacteroides fragilis</name>
    <dbReference type="NCBI Taxonomy" id="817"/>
    <lineage>
        <taxon>Bacteria</taxon>
        <taxon>Pseudomonadati</taxon>
        <taxon>Bacteroidota</taxon>
        <taxon>Bacteroidia</taxon>
        <taxon>Bacteroidales</taxon>
        <taxon>Bacteroidaceae</taxon>
        <taxon>Bacteroides</taxon>
    </lineage>
</organism>
<evidence type="ECO:0008006" key="4">
    <source>
        <dbReference type="Google" id="ProtNLM"/>
    </source>
</evidence>
<sequence length="100" mass="11990">MRKELIHLKRRFKRLSKVDRCMLAFDFLTMTINLLCCVITHNILYFFIASWIGACMGSHIYYQKRIRLYSIGYYYAGKIIGMNAAYKYHQNKNSNKIFMN</sequence>
<evidence type="ECO:0000313" key="2">
    <source>
        <dbReference type="EMBL" id="QCQ37425.1"/>
    </source>
</evidence>
<gene>
    <name evidence="2" type="ORF">IA74_015625</name>
</gene>
<dbReference type="RefSeq" id="WP_032531498.1">
    <property type="nucleotide sequence ID" value="NZ_CAEUHN010000012.1"/>
</dbReference>
<keyword evidence="1" id="KW-0812">Transmembrane</keyword>
<keyword evidence="1" id="KW-1133">Transmembrane helix</keyword>
<proteinExistence type="predicted"/>
<name>A0A4P8MPY2_BACFG</name>
<evidence type="ECO:0000256" key="1">
    <source>
        <dbReference type="SAM" id="Phobius"/>
    </source>
</evidence>
<dbReference type="AlphaFoldDB" id="A0A4P8MPY2"/>
<protein>
    <recommendedName>
        <fullName evidence="4">Transmembrane protein</fullName>
    </recommendedName>
</protein>
<dbReference type="Proteomes" id="UP000028294">
    <property type="component" value="Chromosome"/>
</dbReference>